<evidence type="ECO:0000313" key="3">
    <source>
        <dbReference type="Proteomes" id="UP000799324"/>
    </source>
</evidence>
<dbReference type="OrthoDB" id="10536743at2759"/>
<dbReference type="Proteomes" id="UP000799324">
    <property type="component" value="Unassembled WGS sequence"/>
</dbReference>
<sequence>MSFSSSPSSFHDDGLLPARGNARGETCAHGHTHSPWSMIGDLVIEKCERYCWYCGIHVKNDAATLRKHVVKIHKIKERMPINVAQATSGRKRKRAASSVTSDSKSQRTYQSSEQTSRDATSPLSAEFDPSVEHVRLQDIELDQSSSFGVSHFDEPTSQQRTRAHSLGRLFHNPRDACKGTCRQSNQTSVVVSQREWDCMKADISTAHQQQAEVLVILYQLQTTTLYYQTLLEQTQQGIKGQELLLAVTTVLLPSIENTHVPRLISTGTTDHAWTVVFNGRHVYLNFWFKYFGARVSAALRDTWPQGKRRLTGLLGIGRHVGWAFNSDEDHTAAQLGRWESLIYRSAHRGRDCRPYPMQKRLYPLPRRGSPVAADYEFVGTMLTTVCSGTPRLMRPEPGSIEASEREKINKLSNVTLDLVKTVLVEQTPEQTPSDVEEVP</sequence>
<evidence type="ECO:0000313" key="2">
    <source>
        <dbReference type="EMBL" id="KAF2648225.1"/>
    </source>
</evidence>
<accession>A0A6A6SK19</accession>
<dbReference type="AlphaFoldDB" id="A0A6A6SK19"/>
<name>A0A6A6SK19_9PLEO</name>
<proteinExistence type="predicted"/>
<protein>
    <submittedName>
        <fullName evidence="2">Uncharacterized protein</fullName>
    </submittedName>
</protein>
<evidence type="ECO:0000256" key="1">
    <source>
        <dbReference type="SAM" id="MobiDB-lite"/>
    </source>
</evidence>
<dbReference type="EMBL" id="MU004550">
    <property type="protein sequence ID" value="KAF2648225.1"/>
    <property type="molecule type" value="Genomic_DNA"/>
</dbReference>
<keyword evidence="3" id="KW-1185">Reference proteome</keyword>
<feature type="region of interest" description="Disordered" evidence="1">
    <location>
        <begin position="81"/>
        <end position="127"/>
    </location>
</feature>
<gene>
    <name evidence="2" type="ORF">K491DRAFT_684868</name>
</gene>
<feature type="compositionally biased region" description="Polar residues" evidence="1">
    <location>
        <begin position="97"/>
        <end position="123"/>
    </location>
</feature>
<reference evidence="2" key="1">
    <citation type="journal article" date="2020" name="Stud. Mycol.">
        <title>101 Dothideomycetes genomes: a test case for predicting lifestyles and emergence of pathogens.</title>
        <authorList>
            <person name="Haridas S."/>
            <person name="Albert R."/>
            <person name="Binder M."/>
            <person name="Bloem J."/>
            <person name="Labutti K."/>
            <person name="Salamov A."/>
            <person name="Andreopoulos B."/>
            <person name="Baker S."/>
            <person name="Barry K."/>
            <person name="Bills G."/>
            <person name="Bluhm B."/>
            <person name="Cannon C."/>
            <person name="Castanera R."/>
            <person name="Culley D."/>
            <person name="Daum C."/>
            <person name="Ezra D."/>
            <person name="Gonzalez J."/>
            <person name="Henrissat B."/>
            <person name="Kuo A."/>
            <person name="Liang C."/>
            <person name="Lipzen A."/>
            <person name="Lutzoni F."/>
            <person name="Magnuson J."/>
            <person name="Mondo S."/>
            <person name="Nolan M."/>
            <person name="Ohm R."/>
            <person name="Pangilinan J."/>
            <person name="Park H.-J."/>
            <person name="Ramirez L."/>
            <person name="Alfaro M."/>
            <person name="Sun H."/>
            <person name="Tritt A."/>
            <person name="Yoshinaga Y."/>
            <person name="Zwiers L.-H."/>
            <person name="Turgeon B."/>
            <person name="Goodwin S."/>
            <person name="Spatafora J."/>
            <person name="Crous P."/>
            <person name="Grigoriev I."/>
        </authorList>
    </citation>
    <scope>NUCLEOTIDE SEQUENCE</scope>
    <source>
        <strain evidence="2">CBS 122681</strain>
    </source>
</reference>
<organism evidence="2 3">
    <name type="scientific">Lophiostoma macrostomum CBS 122681</name>
    <dbReference type="NCBI Taxonomy" id="1314788"/>
    <lineage>
        <taxon>Eukaryota</taxon>
        <taxon>Fungi</taxon>
        <taxon>Dikarya</taxon>
        <taxon>Ascomycota</taxon>
        <taxon>Pezizomycotina</taxon>
        <taxon>Dothideomycetes</taxon>
        <taxon>Pleosporomycetidae</taxon>
        <taxon>Pleosporales</taxon>
        <taxon>Lophiostomataceae</taxon>
        <taxon>Lophiostoma</taxon>
    </lineage>
</organism>